<accession>A0A392QHC2</accession>
<evidence type="ECO:0000313" key="1">
    <source>
        <dbReference type="EMBL" id="MCI22695.1"/>
    </source>
</evidence>
<name>A0A392QHC2_9FABA</name>
<keyword evidence="2" id="KW-1185">Reference proteome</keyword>
<dbReference type="AlphaFoldDB" id="A0A392QHC2"/>
<dbReference type="Proteomes" id="UP000265520">
    <property type="component" value="Unassembled WGS sequence"/>
</dbReference>
<comment type="caution">
    <text evidence="1">The sequence shown here is derived from an EMBL/GenBank/DDBJ whole genome shotgun (WGS) entry which is preliminary data.</text>
</comment>
<organism evidence="1 2">
    <name type="scientific">Trifolium medium</name>
    <dbReference type="NCBI Taxonomy" id="97028"/>
    <lineage>
        <taxon>Eukaryota</taxon>
        <taxon>Viridiplantae</taxon>
        <taxon>Streptophyta</taxon>
        <taxon>Embryophyta</taxon>
        <taxon>Tracheophyta</taxon>
        <taxon>Spermatophyta</taxon>
        <taxon>Magnoliopsida</taxon>
        <taxon>eudicotyledons</taxon>
        <taxon>Gunneridae</taxon>
        <taxon>Pentapetalae</taxon>
        <taxon>rosids</taxon>
        <taxon>fabids</taxon>
        <taxon>Fabales</taxon>
        <taxon>Fabaceae</taxon>
        <taxon>Papilionoideae</taxon>
        <taxon>50 kb inversion clade</taxon>
        <taxon>NPAAA clade</taxon>
        <taxon>Hologalegina</taxon>
        <taxon>IRL clade</taxon>
        <taxon>Trifolieae</taxon>
        <taxon>Trifolium</taxon>
    </lineage>
</organism>
<feature type="non-terminal residue" evidence="1">
    <location>
        <position position="1"/>
    </location>
</feature>
<proteinExistence type="predicted"/>
<evidence type="ECO:0000313" key="2">
    <source>
        <dbReference type="Proteomes" id="UP000265520"/>
    </source>
</evidence>
<reference evidence="1 2" key="1">
    <citation type="journal article" date="2018" name="Front. Plant Sci.">
        <title>Red Clover (Trifolium pratense) and Zigzag Clover (T. medium) - A Picture of Genomic Similarities and Differences.</title>
        <authorList>
            <person name="Dluhosova J."/>
            <person name="Istvanek J."/>
            <person name="Nedelnik J."/>
            <person name="Repkova J."/>
        </authorList>
    </citation>
    <scope>NUCLEOTIDE SEQUENCE [LARGE SCALE GENOMIC DNA]</scope>
    <source>
        <strain evidence="2">cv. 10/8</strain>
        <tissue evidence="1">Leaf</tissue>
    </source>
</reference>
<protein>
    <submittedName>
        <fullName evidence="1">Uncharacterized protein</fullName>
    </submittedName>
</protein>
<sequence length="57" mass="6169">KETLKTLLPFKFSNEVADEENNESLNIMNTGGIFDGNYRFSDSSGCSKGGSKAGCCR</sequence>
<dbReference type="EMBL" id="LXQA010131831">
    <property type="protein sequence ID" value="MCI22695.1"/>
    <property type="molecule type" value="Genomic_DNA"/>
</dbReference>